<keyword evidence="2" id="KW-0812">Transmembrane</keyword>
<comment type="similarity">
    <text evidence="1">Belongs to the cornifelin family.</text>
</comment>
<gene>
    <name evidence="3" type="ORF">OKA104_LOCUS17937</name>
</gene>
<dbReference type="Proteomes" id="UP000663881">
    <property type="component" value="Unassembled WGS sequence"/>
</dbReference>
<protein>
    <submittedName>
        <fullName evidence="3">Uncharacterized protein</fullName>
    </submittedName>
</protein>
<sequence>MPGENEWNEDLFGCCNDCGSCCYGFCCTPCLFGSNANKISGKNCFLMCCAYGLLANCYLCFIPHMMERQKMREKYNLKENPSCGDLLTTLCCGPCALCQEAREMKGRDAQPKVAFKAGEGPPVVSQPILDKGITFLNNINK</sequence>
<keyword evidence="2" id="KW-0472">Membrane</keyword>
<evidence type="ECO:0000256" key="1">
    <source>
        <dbReference type="ARBA" id="ARBA00009024"/>
    </source>
</evidence>
<comment type="caution">
    <text evidence="3">The sequence shown here is derived from an EMBL/GenBank/DDBJ whole genome shotgun (WGS) entry which is preliminary data.</text>
</comment>
<dbReference type="InterPro" id="IPR006461">
    <property type="entry name" value="PLAC_motif_containing"/>
</dbReference>
<reference evidence="3" key="1">
    <citation type="submission" date="2021-02" db="EMBL/GenBank/DDBJ databases">
        <authorList>
            <person name="Nowell W R."/>
        </authorList>
    </citation>
    <scope>NUCLEOTIDE SEQUENCE</scope>
</reference>
<feature type="transmembrane region" description="Helical" evidence="2">
    <location>
        <begin position="44"/>
        <end position="62"/>
    </location>
</feature>
<evidence type="ECO:0000313" key="4">
    <source>
        <dbReference type="Proteomes" id="UP000663881"/>
    </source>
</evidence>
<name>A0A819AW07_9BILA</name>
<evidence type="ECO:0000313" key="3">
    <source>
        <dbReference type="EMBL" id="CAF3791513.1"/>
    </source>
</evidence>
<dbReference type="NCBIfam" id="TIGR01571">
    <property type="entry name" value="A_thal_Cys_rich"/>
    <property type="match status" value="1"/>
</dbReference>
<proteinExistence type="inferred from homology"/>
<accession>A0A819AW07</accession>
<dbReference type="EMBL" id="CAJOAY010001090">
    <property type="protein sequence ID" value="CAF3791513.1"/>
    <property type="molecule type" value="Genomic_DNA"/>
</dbReference>
<organism evidence="3 4">
    <name type="scientific">Adineta steineri</name>
    <dbReference type="NCBI Taxonomy" id="433720"/>
    <lineage>
        <taxon>Eukaryota</taxon>
        <taxon>Metazoa</taxon>
        <taxon>Spiralia</taxon>
        <taxon>Gnathifera</taxon>
        <taxon>Rotifera</taxon>
        <taxon>Eurotatoria</taxon>
        <taxon>Bdelloidea</taxon>
        <taxon>Adinetida</taxon>
        <taxon>Adinetidae</taxon>
        <taxon>Adineta</taxon>
    </lineage>
</organism>
<evidence type="ECO:0000256" key="2">
    <source>
        <dbReference type="SAM" id="Phobius"/>
    </source>
</evidence>
<dbReference type="Pfam" id="PF04749">
    <property type="entry name" value="PLAC8"/>
    <property type="match status" value="1"/>
</dbReference>
<dbReference type="PANTHER" id="PTHR15907">
    <property type="entry name" value="DUF614 FAMILY PROTEIN-RELATED"/>
    <property type="match status" value="1"/>
</dbReference>
<keyword evidence="2" id="KW-1133">Transmembrane helix</keyword>
<dbReference type="AlphaFoldDB" id="A0A819AW07"/>